<dbReference type="EMBL" id="BOVJ01000126">
    <property type="protein sequence ID" value="GIQ65266.1"/>
    <property type="molecule type" value="Genomic_DNA"/>
</dbReference>
<keyword evidence="2" id="KW-1185">Reference proteome</keyword>
<sequence length="118" mass="13566">MEKPQIIVTDAPDIARTEYRGERSEARAKLAFFDMGSLQLELIEPDRNPSTWREHLDKYGEGPHHIAFVVDGMKEKISLMEGRGMPLLQKGEYTGGRYAYLDSSRELKVIIELLENDR</sequence>
<gene>
    <name evidence="1" type="ORF">PACILC2_38340</name>
</gene>
<protein>
    <submittedName>
        <fullName evidence="1">Lactoylglutathione lyase</fullName>
    </submittedName>
</protein>
<evidence type="ECO:0000313" key="2">
    <source>
        <dbReference type="Proteomes" id="UP000680304"/>
    </source>
</evidence>
<evidence type="ECO:0000313" key="1">
    <source>
        <dbReference type="EMBL" id="GIQ65266.1"/>
    </source>
</evidence>
<name>A0ABQ4NBM4_9BACL</name>
<dbReference type="SUPFAM" id="SSF54593">
    <property type="entry name" value="Glyoxalase/Bleomycin resistance protein/Dihydroxybiphenyl dioxygenase"/>
    <property type="match status" value="1"/>
</dbReference>
<organism evidence="1 2">
    <name type="scientific">Paenibacillus cisolokensis</name>
    <dbReference type="NCBI Taxonomy" id="1658519"/>
    <lineage>
        <taxon>Bacteria</taxon>
        <taxon>Bacillati</taxon>
        <taxon>Bacillota</taxon>
        <taxon>Bacilli</taxon>
        <taxon>Bacillales</taxon>
        <taxon>Paenibacillaceae</taxon>
        <taxon>Paenibacillus</taxon>
    </lineage>
</organism>
<dbReference type="Gene3D" id="3.10.180.10">
    <property type="entry name" value="2,3-Dihydroxybiphenyl 1,2-Dioxygenase, domain 1"/>
    <property type="match status" value="1"/>
</dbReference>
<keyword evidence="1" id="KW-0456">Lyase</keyword>
<dbReference type="Proteomes" id="UP000680304">
    <property type="component" value="Unassembled WGS sequence"/>
</dbReference>
<dbReference type="GO" id="GO:0016829">
    <property type="term" value="F:lyase activity"/>
    <property type="evidence" value="ECO:0007669"/>
    <property type="project" value="UniProtKB-KW"/>
</dbReference>
<dbReference type="Pfam" id="PF13669">
    <property type="entry name" value="Glyoxalase_4"/>
    <property type="match status" value="1"/>
</dbReference>
<dbReference type="InterPro" id="IPR029068">
    <property type="entry name" value="Glyas_Bleomycin-R_OHBP_Dase"/>
</dbReference>
<comment type="caution">
    <text evidence="1">The sequence shown here is derived from an EMBL/GenBank/DDBJ whole genome shotgun (WGS) entry which is preliminary data.</text>
</comment>
<proteinExistence type="predicted"/>
<accession>A0ABQ4NBM4</accession>
<reference evidence="1 2" key="1">
    <citation type="submission" date="2021-04" db="EMBL/GenBank/DDBJ databases">
        <title>Draft genome sequence of Paenibacillus cisolokensis, LC2-13A.</title>
        <authorList>
            <person name="Uke A."/>
            <person name="Chhe C."/>
            <person name="Baramee S."/>
            <person name="Kosugi A."/>
        </authorList>
    </citation>
    <scope>NUCLEOTIDE SEQUENCE [LARGE SCALE GENOMIC DNA]</scope>
    <source>
        <strain evidence="1 2">LC2-13A</strain>
    </source>
</reference>